<dbReference type="GeneID" id="8102069"/>
<dbReference type="OMA" id="IWRLNIT"/>
<dbReference type="PANTHER" id="PTHR42060">
    <property type="entry name" value="NHL REPEAT-CONTAINING PROTEIN-RELATED"/>
    <property type="match status" value="1"/>
</dbReference>
<dbReference type="AlphaFoldDB" id="B8MBM4"/>
<gene>
    <name evidence="1" type="ORF">TSTA_116770</name>
</gene>
<evidence type="ECO:0000313" key="2">
    <source>
        <dbReference type="Proteomes" id="UP000001745"/>
    </source>
</evidence>
<dbReference type="OrthoDB" id="9977941at2759"/>
<dbReference type="InterPro" id="IPR052998">
    <property type="entry name" value="Hetero-Diels-Alderase-like"/>
</dbReference>
<dbReference type="PhylomeDB" id="B8MBM4"/>
<dbReference type="EMBL" id="EQ962655">
    <property type="protein sequence ID" value="EED17888.1"/>
    <property type="molecule type" value="Genomic_DNA"/>
</dbReference>
<keyword evidence="2" id="KW-1185">Reference proteome</keyword>
<dbReference type="RefSeq" id="XP_002481880.1">
    <property type="nucleotide sequence ID" value="XM_002481835.1"/>
</dbReference>
<dbReference type="Gene3D" id="2.120.10.30">
    <property type="entry name" value="TolB, C-terminal domain"/>
    <property type="match status" value="1"/>
</dbReference>
<dbReference type="SUPFAM" id="SSF63829">
    <property type="entry name" value="Calcium-dependent phosphotriesterase"/>
    <property type="match status" value="1"/>
</dbReference>
<dbReference type="InterPro" id="IPR011042">
    <property type="entry name" value="6-blade_b-propeller_TolB-like"/>
</dbReference>
<sequence length="344" mass="36616">MTYLSLRNEEYSQKMKSAISVLGVGVLPLLSLASNTPGFRDAEASPFTAFQFEDNGSWIANIANRPNNDLVITRTDVPEVWTINVDEGTAQVATNISDANNLIGISSIDDDEYVVIAGNLDTTTLTPEAGSFSAWKVSIDGDGVGTANLIAAIPDAQFLHGVVTFQKTRDTVNVLIADAGQGALYKLDTANGEYSIVIQDDGLAGVNNLRMQNGYLYFTATQNKVFGRVPLDLEEGTAVGPIETILNDQTIVPDGFALAPNGSVAFMATFVQNSIIAIDLDDENYPTSIIYGGINSTDIAGPTTVQFVHNGPWEILYIATNGGQTAPVGGSFIEPAKIAGMYLF</sequence>
<accession>B8MBM4</accession>
<proteinExistence type="predicted"/>
<reference evidence="2" key="1">
    <citation type="journal article" date="2015" name="Genome Announc.">
        <title>Genome sequence of the AIDS-associated pathogen Penicillium marneffei (ATCC18224) and its near taxonomic relative Talaromyces stipitatus (ATCC10500).</title>
        <authorList>
            <person name="Nierman W.C."/>
            <person name="Fedorova-Abrams N.D."/>
            <person name="Andrianopoulos A."/>
        </authorList>
    </citation>
    <scope>NUCLEOTIDE SEQUENCE [LARGE SCALE GENOMIC DNA]</scope>
    <source>
        <strain evidence="2">ATCC 10500 / CBS 375.48 / QM 6759 / NRRL 1006</strain>
    </source>
</reference>
<dbReference type="HOGENOM" id="CLU_052989_0_1_1"/>
<evidence type="ECO:0000313" key="1">
    <source>
        <dbReference type="EMBL" id="EED17888.1"/>
    </source>
</evidence>
<dbReference type="Proteomes" id="UP000001745">
    <property type="component" value="Unassembled WGS sequence"/>
</dbReference>
<dbReference type="VEuPathDB" id="FungiDB:TSTA_116770"/>
<name>B8MBM4_TALSN</name>
<dbReference type="InParanoid" id="B8MBM4"/>
<dbReference type="eggNOG" id="ENOG502S00D">
    <property type="taxonomic scope" value="Eukaryota"/>
</dbReference>
<dbReference type="STRING" id="441959.B8MBM4"/>
<organism evidence="1 2">
    <name type="scientific">Talaromyces stipitatus (strain ATCC 10500 / CBS 375.48 / QM 6759 / NRRL 1006)</name>
    <name type="common">Penicillium stipitatum</name>
    <dbReference type="NCBI Taxonomy" id="441959"/>
    <lineage>
        <taxon>Eukaryota</taxon>
        <taxon>Fungi</taxon>
        <taxon>Dikarya</taxon>
        <taxon>Ascomycota</taxon>
        <taxon>Pezizomycotina</taxon>
        <taxon>Eurotiomycetes</taxon>
        <taxon>Eurotiomycetidae</taxon>
        <taxon>Eurotiales</taxon>
        <taxon>Trichocomaceae</taxon>
        <taxon>Talaromyces</taxon>
        <taxon>Talaromyces sect. Talaromyces</taxon>
    </lineage>
</organism>
<dbReference type="PANTHER" id="PTHR42060:SF3">
    <property type="entry name" value="SMP-30_GLUCONOLACTONASE_LRE-LIKE REGION DOMAIN-CONTAINING PROTEIN"/>
    <property type="match status" value="1"/>
</dbReference>
<protein>
    <submittedName>
        <fullName evidence="1">Uncharacterized protein</fullName>
    </submittedName>
</protein>